<dbReference type="Pfam" id="PF03279">
    <property type="entry name" value="Lip_A_acyltrans"/>
    <property type="match status" value="1"/>
</dbReference>
<dbReference type="STRING" id="1200352.A606_06175"/>
<sequence>MAPTSPSTSLSEQLSALAYRAGWAVVQKLPEPVATRLFDLIADAASGRGKGPEQLRANLGRVVGDANVTRSLVRDAMRSYMRYWREAFQLPSIAGPELARRLDACFDPISVQRLADVYARGKGVVLTLPHSGNWDMAGMWLVHTHGQFTTVAERLKPESLFDAFVAFRESLGFEVLPLSGGEQPPFDRLREVLRDGGIVCLMGERDLSGKGIDVDFFGERTSMPAGSCRLAQDTGAPVMTAHCWFTDDGWGLTIDEEIDATLSLEEMVQVQADNFARNIAAHPADWHLLQPLWFADLSEKKRRRLGLED</sequence>
<dbReference type="KEGG" id="cter:A606_06175"/>
<evidence type="ECO:0000313" key="8">
    <source>
        <dbReference type="Proteomes" id="UP000014809"/>
    </source>
</evidence>
<evidence type="ECO:0000256" key="1">
    <source>
        <dbReference type="ARBA" id="ARBA00004533"/>
    </source>
</evidence>
<accession>S4XCM3</accession>
<evidence type="ECO:0000256" key="5">
    <source>
        <dbReference type="ARBA" id="ARBA00023136"/>
    </source>
</evidence>
<keyword evidence="2" id="KW-1003">Cell membrane</keyword>
<protein>
    <submittedName>
        <fullName evidence="7">Lipid A biosynthesis lauroyl acyltransferase</fullName>
    </submittedName>
</protein>
<organism evidence="7 8">
    <name type="scientific">Corynebacterium terpenotabidum Y-11</name>
    <dbReference type="NCBI Taxonomy" id="1200352"/>
    <lineage>
        <taxon>Bacteria</taxon>
        <taxon>Bacillati</taxon>
        <taxon>Actinomycetota</taxon>
        <taxon>Actinomycetes</taxon>
        <taxon>Mycobacteriales</taxon>
        <taxon>Corynebacteriaceae</taxon>
        <taxon>Corynebacterium</taxon>
    </lineage>
</organism>
<evidence type="ECO:0000313" key="7">
    <source>
        <dbReference type="EMBL" id="AGP30882.1"/>
    </source>
</evidence>
<dbReference type="PANTHER" id="PTHR30606:SF10">
    <property type="entry name" value="PHOSPHATIDYLINOSITOL MANNOSIDE ACYLTRANSFERASE"/>
    <property type="match status" value="1"/>
</dbReference>
<gene>
    <name evidence="7" type="ORF">A606_06175</name>
</gene>
<keyword evidence="4 7" id="KW-0808">Transferase</keyword>
<evidence type="ECO:0000256" key="3">
    <source>
        <dbReference type="ARBA" id="ARBA00022519"/>
    </source>
</evidence>
<dbReference type="EMBL" id="CP003696">
    <property type="protein sequence ID" value="AGP30882.1"/>
    <property type="molecule type" value="Genomic_DNA"/>
</dbReference>
<dbReference type="GO" id="GO:0016746">
    <property type="term" value="F:acyltransferase activity"/>
    <property type="evidence" value="ECO:0007669"/>
    <property type="project" value="UniProtKB-KW"/>
</dbReference>
<name>S4XCM3_9CORY</name>
<keyword evidence="3" id="KW-0997">Cell inner membrane</keyword>
<keyword evidence="8" id="KW-1185">Reference proteome</keyword>
<dbReference type="GO" id="GO:0009247">
    <property type="term" value="P:glycolipid biosynthetic process"/>
    <property type="evidence" value="ECO:0007669"/>
    <property type="project" value="UniProtKB-ARBA"/>
</dbReference>
<dbReference type="GO" id="GO:0005886">
    <property type="term" value="C:plasma membrane"/>
    <property type="evidence" value="ECO:0007669"/>
    <property type="project" value="UniProtKB-SubCell"/>
</dbReference>
<evidence type="ECO:0000256" key="6">
    <source>
        <dbReference type="ARBA" id="ARBA00023315"/>
    </source>
</evidence>
<dbReference type="HOGENOM" id="CLU_049421_3_0_11"/>
<dbReference type="Proteomes" id="UP000014809">
    <property type="component" value="Chromosome"/>
</dbReference>
<dbReference type="PANTHER" id="PTHR30606">
    <property type="entry name" value="LIPID A BIOSYNTHESIS LAUROYL ACYLTRANSFERASE"/>
    <property type="match status" value="1"/>
</dbReference>
<dbReference type="CDD" id="cd07984">
    <property type="entry name" value="LPLAT_LABLAT-like"/>
    <property type="match status" value="1"/>
</dbReference>
<dbReference type="AlphaFoldDB" id="S4XCM3"/>
<reference evidence="7 8" key="1">
    <citation type="submission" date="2012-06" db="EMBL/GenBank/DDBJ databases">
        <title>Complete genome sequence of Corynebacterium terpenotabidum Y-11 (=DSM 44721).</title>
        <authorList>
            <person name="Ruckert C."/>
            <person name="Albersmeier A."/>
            <person name="Al-Dilaimi A."/>
            <person name="Szczepanowski R."/>
            <person name="Kalinowski J."/>
        </authorList>
    </citation>
    <scope>NUCLEOTIDE SEQUENCE [LARGE SCALE GENOMIC DNA]</scope>
    <source>
        <strain evidence="7 8">Y-11</strain>
    </source>
</reference>
<keyword evidence="6 7" id="KW-0012">Acyltransferase</keyword>
<proteinExistence type="predicted"/>
<comment type="subcellular location">
    <subcellularLocation>
        <location evidence="1">Cell inner membrane</location>
    </subcellularLocation>
</comment>
<dbReference type="eggNOG" id="COG1560">
    <property type="taxonomic scope" value="Bacteria"/>
</dbReference>
<keyword evidence="5" id="KW-0472">Membrane</keyword>
<dbReference type="NCBIfam" id="NF005919">
    <property type="entry name" value="PRK07920.1"/>
    <property type="match status" value="1"/>
</dbReference>
<dbReference type="InterPro" id="IPR004960">
    <property type="entry name" value="LipA_acyltrans"/>
</dbReference>
<evidence type="ECO:0000256" key="4">
    <source>
        <dbReference type="ARBA" id="ARBA00022679"/>
    </source>
</evidence>
<dbReference type="RefSeq" id="WP_020441243.1">
    <property type="nucleotide sequence ID" value="NC_021663.1"/>
</dbReference>
<evidence type="ECO:0000256" key="2">
    <source>
        <dbReference type="ARBA" id="ARBA00022475"/>
    </source>
</evidence>
<dbReference type="PATRIC" id="fig|1200352.3.peg.1254"/>